<feature type="transmembrane region" description="Helical" evidence="6">
    <location>
        <begin position="63"/>
        <end position="85"/>
    </location>
</feature>
<organism evidence="10 11">
    <name type="scientific">Dacryopinax primogenitus (strain DJM 731)</name>
    <name type="common">Brown rot fungus</name>
    <dbReference type="NCBI Taxonomy" id="1858805"/>
    <lineage>
        <taxon>Eukaryota</taxon>
        <taxon>Fungi</taxon>
        <taxon>Dikarya</taxon>
        <taxon>Basidiomycota</taxon>
        <taxon>Agaricomycotina</taxon>
        <taxon>Dacrymycetes</taxon>
        <taxon>Dacrymycetales</taxon>
        <taxon>Dacrymycetaceae</taxon>
        <taxon>Dacryopinax</taxon>
    </lineage>
</organism>
<dbReference type="Pfam" id="PF16189">
    <property type="entry name" value="Creatinase_N_2"/>
    <property type="match status" value="1"/>
</dbReference>
<dbReference type="Pfam" id="PF16188">
    <property type="entry name" value="Peptidase_M24_C"/>
    <property type="match status" value="1"/>
</dbReference>
<dbReference type="InterPro" id="IPR029149">
    <property type="entry name" value="Creatin/AminoP/Spt16_N"/>
</dbReference>
<evidence type="ECO:0000256" key="1">
    <source>
        <dbReference type="ARBA" id="ARBA00001936"/>
    </source>
</evidence>
<evidence type="ECO:0000256" key="2">
    <source>
        <dbReference type="ARBA" id="ARBA00008766"/>
    </source>
</evidence>
<feature type="domain" description="Peptidase M24" evidence="7">
    <location>
        <begin position="330"/>
        <end position="538"/>
    </location>
</feature>
<dbReference type="FunFam" id="3.90.230.10:FF:000007">
    <property type="entry name" value="Xaa-Pro aminopeptidase P"/>
    <property type="match status" value="1"/>
</dbReference>
<dbReference type="PANTHER" id="PTHR43763">
    <property type="entry name" value="XAA-PRO AMINOPEPTIDASE 1"/>
    <property type="match status" value="1"/>
</dbReference>
<dbReference type="AlphaFoldDB" id="M5GFV5"/>
<keyword evidence="6" id="KW-0472">Membrane</keyword>
<evidence type="ECO:0000259" key="8">
    <source>
        <dbReference type="Pfam" id="PF01321"/>
    </source>
</evidence>
<dbReference type="SUPFAM" id="SSF55920">
    <property type="entry name" value="Creatinase/aminopeptidase"/>
    <property type="match status" value="1"/>
</dbReference>
<dbReference type="InterPro" id="IPR050422">
    <property type="entry name" value="X-Pro_aminopeptidase_P"/>
</dbReference>
<dbReference type="InterPro" id="IPR032416">
    <property type="entry name" value="Peptidase_M24_C"/>
</dbReference>
<evidence type="ECO:0000313" key="11">
    <source>
        <dbReference type="Proteomes" id="UP000030653"/>
    </source>
</evidence>
<gene>
    <name evidence="10" type="ORF">DACRYDRAFT_48297</name>
</gene>
<dbReference type="Gene3D" id="3.40.350.10">
    <property type="entry name" value="Creatinase/prolidase N-terminal domain"/>
    <property type="match status" value="2"/>
</dbReference>
<dbReference type="GO" id="GO:0005737">
    <property type="term" value="C:cytoplasm"/>
    <property type="evidence" value="ECO:0007669"/>
    <property type="project" value="UniProtKB-ARBA"/>
</dbReference>
<sequence length="627" mass="70200">MSTAHSTLSNISTSSSQLRVDSTEHLVALRALFPEAKIGYYIVPSEDEHQSEYVADADKRREFISGFSGSAGVAVISLTAAFLFTDSRYYIQARRQLDSNWTLYKVGLPGVKRWDEYIADLPSGSQVGVDPRLLSRAMAISLSSQLTKKGSKLVFPRRNLVDTIWTDRPPRSKNPVVVHPVGFAGRNPREKISDLRAFIATRPGCTGYLVSALDEIAWLLNLRGADVEYNPVFRSYAFVDTERAIIFVDLVKLSDGTKAHLKIHGISFEPYEAIWAFLRKENGNPGKVVLSHKTAYAITATLFSTKIDVLPHSEIERAKSIKNEVEIAGFREAYLRDGVAMVRWLAWLEESIVKKGNKITEWEAGEKLTQYRRQNENFMGLAYENISAYGANAALPHYAPQRHATSFIGTDAPYLIDSGGNYRDGTCDTTRTYHFGTPTDDQIEAYTRVLQGHIAIDTAIFPEGTTGAQLDTLARQALWKDGCHGTGHGYGQYLNVHEGPQGFGIAEPFRPGHVVTNEPGFYQEGHFGIRLESALVVRRVETKGQFGGDIWLGFERFTQVPIQTKLVKEELLSKEERAWLKASILSALCDHNTRCRVSLAPLLEDDKRALKWLKKETHRNKAGIEWD</sequence>
<accession>M5GFV5</accession>
<dbReference type="InterPro" id="IPR036005">
    <property type="entry name" value="Creatinase/aminopeptidase-like"/>
</dbReference>
<dbReference type="InterPro" id="IPR000587">
    <property type="entry name" value="Creatinase_N"/>
</dbReference>
<proteinExistence type="inferred from homology"/>
<keyword evidence="5" id="KW-0464">Manganese</keyword>
<dbReference type="Pfam" id="PF00557">
    <property type="entry name" value="Peptidase_M24"/>
    <property type="match status" value="1"/>
</dbReference>
<dbReference type="OrthoDB" id="9995434at2759"/>
<keyword evidence="6" id="KW-1133">Transmembrane helix</keyword>
<name>M5GFV5_DACPD</name>
<dbReference type="GO" id="GO:0070006">
    <property type="term" value="F:metalloaminopeptidase activity"/>
    <property type="evidence" value="ECO:0007669"/>
    <property type="project" value="InterPro"/>
</dbReference>
<feature type="domain" description="Peptidase M24 C-terminal" evidence="9">
    <location>
        <begin position="551"/>
        <end position="618"/>
    </location>
</feature>
<dbReference type="OMA" id="LTHFRYT"/>
<dbReference type="Gene3D" id="3.90.230.10">
    <property type="entry name" value="Creatinase/methionine aminopeptidase superfamily"/>
    <property type="match status" value="1"/>
</dbReference>
<dbReference type="Proteomes" id="UP000030653">
    <property type="component" value="Unassembled WGS sequence"/>
</dbReference>
<keyword evidence="11" id="KW-1185">Reference proteome</keyword>
<dbReference type="InterPro" id="IPR000994">
    <property type="entry name" value="Pept_M24"/>
</dbReference>
<dbReference type="InterPro" id="IPR033740">
    <property type="entry name" value="Pept_M24B"/>
</dbReference>
<feature type="domain" description="Creatinase N-terminal" evidence="8">
    <location>
        <begin position="28"/>
        <end position="149"/>
    </location>
</feature>
<keyword evidence="4" id="KW-0378">Hydrolase</keyword>
<evidence type="ECO:0000256" key="4">
    <source>
        <dbReference type="ARBA" id="ARBA00022801"/>
    </source>
</evidence>
<evidence type="ECO:0000256" key="3">
    <source>
        <dbReference type="ARBA" id="ARBA00022723"/>
    </source>
</evidence>
<keyword evidence="10" id="KW-0645">Protease</keyword>
<comment type="similarity">
    <text evidence="2">Belongs to the peptidase M24B family.</text>
</comment>
<evidence type="ECO:0000259" key="7">
    <source>
        <dbReference type="Pfam" id="PF00557"/>
    </source>
</evidence>
<comment type="cofactor">
    <cofactor evidence="1">
        <name>Mn(2+)</name>
        <dbReference type="ChEBI" id="CHEBI:29035"/>
    </cofactor>
</comment>
<keyword evidence="10" id="KW-0031">Aminopeptidase</keyword>
<dbReference type="EMBL" id="JH795858">
    <property type="protein sequence ID" value="EJU04473.1"/>
    <property type="molecule type" value="Genomic_DNA"/>
</dbReference>
<protein>
    <submittedName>
        <fullName evidence="10">Creatinase/aminopeptidase</fullName>
    </submittedName>
</protein>
<dbReference type="Pfam" id="PF01321">
    <property type="entry name" value="Creatinase_N"/>
    <property type="match status" value="1"/>
</dbReference>
<reference evidence="10 11" key="1">
    <citation type="journal article" date="2012" name="Science">
        <title>The Paleozoic origin of enzymatic lignin decomposition reconstructed from 31 fungal genomes.</title>
        <authorList>
            <person name="Floudas D."/>
            <person name="Binder M."/>
            <person name="Riley R."/>
            <person name="Barry K."/>
            <person name="Blanchette R.A."/>
            <person name="Henrissat B."/>
            <person name="Martinez A.T."/>
            <person name="Otillar R."/>
            <person name="Spatafora J.W."/>
            <person name="Yadav J.S."/>
            <person name="Aerts A."/>
            <person name="Benoit I."/>
            <person name="Boyd A."/>
            <person name="Carlson A."/>
            <person name="Copeland A."/>
            <person name="Coutinho P.M."/>
            <person name="de Vries R.P."/>
            <person name="Ferreira P."/>
            <person name="Findley K."/>
            <person name="Foster B."/>
            <person name="Gaskell J."/>
            <person name="Glotzer D."/>
            <person name="Gorecki P."/>
            <person name="Heitman J."/>
            <person name="Hesse C."/>
            <person name="Hori C."/>
            <person name="Igarashi K."/>
            <person name="Jurgens J.A."/>
            <person name="Kallen N."/>
            <person name="Kersten P."/>
            <person name="Kohler A."/>
            <person name="Kuees U."/>
            <person name="Kumar T.K.A."/>
            <person name="Kuo A."/>
            <person name="LaButti K."/>
            <person name="Larrondo L.F."/>
            <person name="Lindquist E."/>
            <person name="Ling A."/>
            <person name="Lombard V."/>
            <person name="Lucas S."/>
            <person name="Lundell T."/>
            <person name="Martin R."/>
            <person name="McLaughlin D.J."/>
            <person name="Morgenstern I."/>
            <person name="Morin E."/>
            <person name="Murat C."/>
            <person name="Nagy L.G."/>
            <person name="Nolan M."/>
            <person name="Ohm R.A."/>
            <person name="Patyshakuliyeva A."/>
            <person name="Rokas A."/>
            <person name="Ruiz-Duenas F.J."/>
            <person name="Sabat G."/>
            <person name="Salamov A."/>
            <person name="Samejima M."/>
            <person name="Schmutz J."/>
            <person name="Slot J.C."/>
            <person name="St John F."/>
            <person name="Stenlid J."/>
            <person name="Sun H."/>
            <person name="Sun S."/>
            <person name="Syed K."/>
            <person name="Tsang A."/>
            <person name="Wiebenga A."/>
            <person name="Young D."/>
            <person name="Pisabarro A."/>
            <person name="Eastwood D.C."/>
            <person name="Martin F."/>
            <person name="Cullen D."/>
            <person name="Grigoriev I.V."/>
            <person name="Hibbett D.S."/>
        </authorList>
    </citation>
    <scope>NUCLEOTIDE SEQUENCE [LARGE SCALE GENOMIC DNA]</scope>
    <source>
        <strain evidence="10 11">DJM-731 SS1</strain>
    </source>
</reference>
<evidence type="ECO:0000256" key="5">
    <source>
        <dbReference type="ARBA" id="ARBA00023211"/>
    </source>
</evidence>
<dbReference type="CDD" id="cd01085">
    <property type="entry name" value="APP"/>
    <property type="match status" value="1"/>
</dbReference>
<dbReference type="RefSeq" id="XP_040631367.1">
    <property type="nucleotide sequence ID" value="XM_040774820.1"/>
</dbReference>
<dbReference type="SUPFAM" id="SSF53092">
    <property type="entry name" value="Creatinase/prolidase N-terminal domain"/>
    <property type="match status" value="1"/>
</dbReference>
<keyword evidence="6" id="KW-0812">Transmembrane</keyword>
<dbReference type="HOGENOM" id="CLU_011781_2_4_1"/>
<evidence type="ECO:0000313" key="10">
    <source>
        <dbReference type="EMBL" id="EJU04473.1"/>
    </source>
</evidence>
<dbReference type="GO" id="GO:0046872">
    <property type="term" value="F:metal ion binding"/>
    <property type="evidence" value="ECO:0007669"/>
    <property type="project" value="UniProtKB-KW"/>
</dbReference>
<evidence type="ECO:0000259" key="9">
    <source>
        <dbReference type="Pfam" id="PF16188"/>
    </source>
</evidence>
<dbReference type="PANTHER" id="PTHR43763:SF17">
    <property type="entry name" value="AMINOPEPTIDASE P, CYTOPLASMIC-RELATED"/>
    <property type="match status" value="1"/>
</dbReference>
<dbReference type="STRING" id="1858805.M5GFV5"/>
<evidence type="ECO:0000256" key="6">
    <source>
        <dbReference type="SAM" id="Phobius"/>
    </source>
</evidence>
<dbReference type="FunFam" id="3.40.350.10:FF:000003">
    <property type="entry name" value="Xaa-pro aminopeptidase P"/>
    <property type="match status" value="1"/>
</dbReference>
<keyword evidence="3" id="KW-0479">Metal-binding</keyword>
<dbReference type="GeneID" id="63689882"/>